<dbReference type="GeneID" id="96902115"/>
<dbReference type="GO" id="GO:0004843">
    <property type="term" value="F:cysteine-type deubiquitinase activity"/>
    <property type="evidence" value="ECO:0007669"/>
    <property type="project" value="InterPro"/>
</dbReference>
<evidence type="ECO:0000256" key="2">
    <source>
        <dbReference type="ARBA" id="ARBA00022771"/>
    </source>
</evidence>
<evidence type="ECO:0000313" key="6">
    <source>
        <dbReference type="Proteomes" id="UP000001640"/>
    </source>
</evidence>
<name>G0VAN1_NAUCA</name>
<protein>
    <recommendedName>
        <fullName evidence="4">USP domain-containing protein</fullName>
    </recommendedName>
</protein>
<dbReference type="InterPro" id="IPR050185">
    <property type="entry name" value="Ub_carboxyl-term_hydrolase"/>
</dbReference>
<dbReference type="Pfam" id="PF00443">
    <property type="entry name" value="UCH"/>
    <property type="match status" value="1"/>
</dbReference>
<gene>
    <name evidence="5" type="primary">NCAS0B04730</name>
    <name evidence="5" type="ordered locus">NCAS_0B04730</name>
</gene>
<dbReference type="PANTHER" id="PTHR21646:SF16">
    <property type="entry name" value="U4_U6.U5 TRI-SNRNP-ASSOCIATED PROTEIN 2"/>
    <property type="match status" value="1"/>
</dbReference>
<dbReference type="InterPro" id="IPR038765">
    <property type="entry name" value="Papain-like_cys_pep_sf"/>
</dbReference>
<dbReference type="AlphaFoldDB" id="G0VAN1"/>
<organism evidence="5 6">
    <name type="scientific">Naumovozyma castellii</name>
    <name type="common">Yeast</name>
    <name type="synonym">Saccharomyces castellii</name>
    <dbReference type="NCBI Taxonomy" id="27288"/>
    <lineage>
        <taxon>Eukaryota</taxon>
        <taxon>Fungi</taxon>
        <taxon>Dikarya</taxon>
        <taxon>Ascomycota</taxon>
        <taxon>Saccharomycotina</taxon>
        <taxon>Saccharomycetes</taxon>
        <taxon>Saccharomycetales</taxon>
        <taxon>Saccharomycetaceae</taxon>
        <taxon>Naumovozyma</taxon>
    </lineage>
</organism>
<reference evidence="5 6" key="1">
    <citation type="journal article" date="2011" name="Proc. Natl. Acad. Sci. U.S.A.">
        <title>Evolutionary erosion of yeast sex chromosomes by mating-type switching accidents.</title>
        <authorList>
            <person name="Gordon J.L."/>
            <person name="Armisen D."/>
            <person name="Proux-Wera E."/>
            <person name="Oheigeartaigh S.S."/>
            <person name="Byrne K.P."/>
            <person name="Wolfe K.H."/>
        </authorList>
    </citation>
    <scope>NUCLEOTIDE SEQUENCE [LARGE SCALE GENOMIC DNA]</scope>
    <source>
        <strain evidence="6">ATCC 76901 / BCRC 22586 / CBS 4309 / NBRC 1992 / NRRL Y-12630</strain>
    </source>
</reference>
<dbReference type="STRING" id="1064592.G0VAN1"/>
<dbReference type="GO" id="GO:0016579">
    <property type="term" value="P:protein deubiquitination"/>
    <property type="evidence" value="ECO:0007669"/>
    <property type="project" value="InterPro"/>
</dbReference>
<keyword evidence="1" id="KW-0479">Metal-binding</keyword>
<proteinExistence type="predicted"/>
<dbReference type="GO" id="GO:0000245">
    <property type="term" value="P:spliceosomal complex assembly"/>
    <property type="evidence" value="ECO:0007669"/>
    <property type="project" value="EnsemblFungi"/>
</dbReference>
<dbReference type="EMBL" id="HE576753">
    <property type="protein sequence ID" value="CCC68557.1"/>
    <property type="molecule type" value="Genomic_DNA"/>
</dbReference>
<dbReference type="InParanoid" id="G0VAN1"/>
<feature type="domain" description="USP" evidence="4">
    <location>
        <begin position="162"/>
        <end position="440"/>
    </location>
</feature>
<evidence type="ECO:0000259" key="4">
    <source>
        <dbReference type="PROSITE" id="PS50235"/>
    </source>
</evidence>
<dbReference type="GO" id="GO:0008270">
    <property type="term" value="F:zinc ion binding"/>
    <property type="evidence" value="ECO:0007669"/>
    <property type="project" value="UniProtKB-KW"/>
</dbReference>
<dbReference type="InterPro" id="IPR013083">
    <property type="entry name" value="Znf_RING/FYVE/PHD"/>
</dbReference>
<keyword evidence="6" id="KW-1185">Reference proteome</keyword>
<dbReference type="PROSITE" id="PS50235">
    <property type="entry name" value="USP_3"/>
    <property type="match status" value="1"/>
</dbReference>
<sequence length="441" mass="51647">MLPLHKRKHDKNIERIDYETTTVKRVKRDRSISADSDIGRFHSLVSTINLKKLNFDFKKVCSVTLSPTHVYCCLVCGKYFQGRNERSPAFVHSIDSKHHIFINMNSLEYFELPENIQIEAVDDKILKVIRYAICPTYSNDAIKEFPLECIDTYGKVYANGFIGVTDSSNNHSAFINVVLMLIGHINPIRNFFLLTDLQGENLLLQKLSILMRKIWSPHLIRNYICTDEFLDFLVINKQLQKLPKDPKIFLLWLINNLAIKSKILKQQLMLHCQGKIVIKMNNKKTIPFWNLTLDLPVFRSDFNAVPQVKIGDLLKKYDDEDSEKYTLKQLPHFLILHFNRFDAKSEFPIKNRNQTLVEFNELLTIRNTNYKLISNIIHSVKRASDVSSEPNKKDDISLWKIQVYNNNINKWFEVDGSTIKEKNPEFLFINETYLQIWEKSS</sequence>
<evidence type="ECO:0000313" key="5">
    <source>
        <dbReference type="EMBL" id="CCC68557.1"/>
    </source>
</evidence>
<accession>G0VAN1</accession>
<keyword evidence="2" id="KW-0863">Zinc-finger</keyword>
<evidence type="ECO:0000256" key="3">
    <source>
        <dbReference type="ARBA" id="ARBA00022833"/>
    </source>
</evidence>
<dbReference type="Pfam" id="PF02148">
    <property type="entry name" value="zf-UBP"/>
    <property type="match status" value="1"/>
</dbReference>
<dbReference type="FunCoup" id="G0VAN1">
    <property type="interactions" value="1065"/>
</dbReference>
<dbReference type="PANTHER" id="PTHR21646">
    <property type="entry name" value="UBIQUITIN CARBOXYL-TERMINAL HYDROLASE"/>
    <property type="match status" value="1"/>
</dbReference>
<dbReference type="HOGENOM" id="CLU_016848_4_0_1"/>
<evidence type="ECO:0000256" key="1">
    <source>
        <dbReference type="ARBA" id="ARBA00022723"/>
    </source>
</evidence>
<dbReference type="InterPro" id="IPR001607">
    <property type="entry name" value="Znf_UBP"/>
</dbReference>
<dbReference type="Gene3D" id="3.30.40.10">
    <property type="entry name" value="Zinc/RING finger domain, C3HC4 (zinc finger)"/>
    <property type="match status" value="1"/>
</dbReference>
<dbReference type="InterPro" id="IPR028889">
    <property type="entry name" value="USP"/>
</dbReference>
<dbReference type="KEGG" id="ncs:NCAS_0B04730"/>
<keyword evidence="3" id="KW-0862">Zinc</keyword>
<dbReference type="GO" id="GO:0005634">
    <property type="term" value="C:nucleus"/>
    <property type="evidence" value="ECO:0007669"/>
    <property type="project" value="EnsemblFungi"/>
</dbReference>
<dbReference type="InterPro" id="IPR001394">
    <property type="entry name" value="Peptidase_C19_UCH"/>
</dbReference>
<dbReference type="SUPFAM" id="SSF57850">
    <property type="entry name" value="RING/U-box"/>
    <property type="match status" value="1"/>
</dbReference>
<dbReference type="Proteomes" id="UP000001640">
    <property type="component" value="Chromosome 2"/>
</dbReference>
<dbReference type="eggNOG" id="KOG2026">
    <property type="taxonomic scope" value="Eukaryota"/>
</dbReference>
<dbReference type="RefSeq" id="XP_003674929.1">
    <property type="nucleotide sequence ID" value="XM_003674881.1"/>
</dbReference>
<dbReference type="OMA" id="PQFLIFH"/>
<dbReference type="SUPFAM" id="SSF54001">
    <property type="entry name" value="Cysteine proteinases"/>
    <property type="match status" value="1"/>
</dbReference>
<dbReference type="Gene3D" id="3.90.70.10">
    <property type="entry name" value="Cysteine proteinases"/>
    <property type="match status" value="1"/>
</dbReference>
<dbReference type="OrthoDB" id="10263353at2759"/>
<dbReference type="SMART" id="SM00290">
    <property type="entry name" value="ZnF_UBP"/>
    <property type="match status" value="1"/>
</dbReference>
<reference key="2">
    <citation type="submission" date="2011-08" db="EMBL/GenBank/DDBJ databases">
        <title>Genome sequence of Naumovozyma castellii.</title>
        <authorList>
            <person name="Gordon J.L."/>
            <person name="Armisen D."/>
            <person name="Proux-Wera E."/>
            <person name="OhEigeartaigh S.S."/>
            <person name="Byrne K.P."/>
            <person name="Wolfe K.H."/>
        </authorList>
    </citation>
    <scope>NUCLEOTIDE SEQUENCE</scope>
    <source>
        <strain>Type strain:CBS 4309</strain>
    </source>
</reference>